<feature type="region of interest" description="Disordered" evidence="1">
    <location>
        <begin position="85"/>
        <end position="109"/>
    </location>
</feature>
<dbReference type="EMBL" id="WBWF01000027">
    <property type="protein sequence ID" value="KAB2701350.1"/>
    <property type="molecule type" value="Genomic_DNA"/>
</dbReference>
<name>A0A256GGI4_9HYPH</name>
<sequence length="109" mass="12386">MHPREEKNLTIDRYPRCKGYLAAMWIKPPYHGMNDYWCAVAIAESFDDEYLADLGTVNFDTMSGSQLLDVFERILAGRAKSAKSKPVVHAKKASTRRRKKRKALIAKAA</sequence>
<dbReference type="RefSeq" id="WP_094515137.1">
    <property type="nucleotide sequence ID" value="NZ_JBHEEP010000030.1"/>
</dbReference>
<comment type="caution">
    <text evidence="3">The sequence shown here is derived from an EMBL/GenBank/DDBJ whole genome shotgun (WGS) entry which is preliminary data.</text>
</comment>
<proteinExistence type="predicted"/>
<reference evidence="3" key="1">
    <citation type="submission" date="2017-07" db="EMBL/GenBank/DDBJ databases">
        <title>Draft genome of Ochrobactrum lupini type strain LUP21.</title>
        <authorList>
            <person name="Krzyzanowska D.M."/>
            <person name="Jafra S."/>
        </authorList>
    </citation>
    <scope>NUCLEOTIDE SEQUENCE [LARGE SCALE GENOMIC DNA]</scope>
    <source>
        <strain evidence="3">LUP21</strain>
    </source>
</reference>
<organism evidence="3">
    <name type="scientific">Brucella lupini</name>
    <dbReference type="NCBI Taxonomy" id="255457"/>
    <lineage>
        <taxon>Bacteria</taxon>
        <taxon>Pseudomonadati</taxon>
        <taxon>Pseudomonadota</taxon>
        <taxon>Alphaproteobacteria</taxon>
        <taxon>Hyphomicrobiales</taxon>
        <taxon>Brucellaceae</taxon>
        <taxon>Brucella/Ochrobactrum group</taxon>
        <taxon>Brucella</taxon>
    </lineage>
</organism>
<dbReference type="AlphaFoldDB" id="A0A256GGI4"/>
<dbReference type="Proteomes" id="UP000216363">
    <property type="component" value="Unassembled WGS sequence"/>
</dbReference>
<evidence type="ECO:0000313" key="3">
    <source>
        <dbReference type="EMBL" id="OYR26242.1"/>
    </source>
</evidence>
<evidence type="ECO:0000256" key="1">
    <source>
        <dbReference type="SAM" id="MobiDB-lite"/>
    </source>
</evidence>
<evidence type="ECO:0000313" key="2">
    <source>
        <dbReference type="EMBL" id="KAB2701350.1"/>
    </source>
</evidence>
<protein>
    <submittedName>
        <fullName evidence="3">Uncharacterized protein</fullName>
    </submittedName>
</protein>
<keyword evidence="4" id="KW-1185">Reference proteome</keyword>
<evidence type="ECO:0000313" key="4">
    <source>
        <dbReference type="Proteomes" id="UP000435957"/>
    </source>
</evidence>
<dbReference type="EMBL" id="NNRN01000055">
    <property type="protein sequence ID" value="OYR26242.1"/>
    <property type="molecule type" value="Genomic_DNA"/>
</dbReference>
<accession>A0A256GGI4</accession>
<gene>
    <name evidence="3" type="ORF">CES86_3710</name>
    <name evidence="2" type="ORF">F9L03_24210</name>
</gene>
<dbReference type="Proteomes" id="UP000435957">
    <property type="component" value="Unassembled WGS sequence"/>
</dbReference>
<reference evidence="2 4" key="2">
    <citation type="submission" date="2019-09" db="EMBL/GenBank/DDBJ databases">
        <title>Taxonomic organization of the family Brucellaceae based on a phylogenomic approach.</title>
        <authorList>
            <person name="Leclercq S."/>
            <person name="Cloeckaert A."/>
            <person name="Zygmunt M.S."/>
        </authorList>
    </citation>
    <scope>NUCLEOTIDE SEQUENCE [LARGE SCALE GENOMIC DNA]</scope>
    <source>
        <strain evidence="2 4">LUP23</strain>
    </source>
</reference>